<feature type="transmembrane region" description="Helical" evidence="6">
    <location>
        <begin position="12"/>
        <end position="33"/>
    </location>
</feature>
<evidence type="ECO:0000313" key="8">
    <source>
        <dbReference type="Proteomes" id="UP000184509"/>
    </source>
</evidence>
<feature type="transmembrane region" description="Helical" evidence="6">
    <location>
        <begin position="385"/>
        <end position="406"/>
    </location>
</feature>
<feature type="transmembrane region" description="Helical" evidence="6">
    <location>
        <begin position="295"/>
        <end position="314"/>
    </location>
</feature>
<feature type="transmembrane region" description="Helical" evidence="6">
    <location>
        <begin position="39"/>
        <end position="57"/>
    </location>
</feature>
<dbReference type="EMBL" id="FQTV01000005">
    <property type="protein sequence ID" value="SHF15448.1"/>
    <property type="molecule type" value="Genomic_DNA"/>
</dbReference>
<dbReference type="GO" id="GO:0005886">
    <property type="term" value="C:plasma membrane"/>
    <property type="evidence" value="ECO:0007669"/>
    <property type="project" value="UniProtKB-SubCell"/>
</dbReference>
<dbReference type="PANTHER" id="PTHR30250">
    <property type="entry name" value="PST FAMILY PREDICTED COLANIC ACID TRANSPORTER"/>
    <property type="match status" value="1"/>
</dbReference>
<feature type="transmembrane region" description="Helical" evidence="6">
    <location>
        <begin position="78"/>
        <end position="101"/>
    </location>
</feature>
<dbReference type="Pfam" id="PF13440">
    <property type="entry name" value="Polysacc_synt_3"/>
    <property type="match status" value="1"/>
</dbReference>
<feature type="transmembrane region" description="Helical" evidence="6">
    <location>
        <begin position="326"/>
        <end position="345"/>
    </location>
</feature>
<dbReference type="OrthoDB" id="1014724at2"/>
<evidence type="ECO:0000256" key="1">
    <source>
        <dbReference type="ARBA" id="ARBA00004651"/>
    </source>
</evidence>
<proteinExistence type="predicted"/>
<sequence>MKELIKNSATLLSANAISQGIAFAVLPVIARLYSPDELGILALFLGIEGLLSVIANGKYDSAIVLSKSKSMAANTFNLCFLINAVFSLLILIVLLLGSHQILSILHYESLEGVIYYLPFFVFIVAFAQASIFWFNYNKRFALTARYTLWQGLINNGLKVGSGFLKAGLMGLVWANLSSHFISILSCFTRKETWNQLFHFNKKEILVAASEHRKFPLYTLPHTFINMVSGNLPILLLSGYFGMAEIGLFSMGITIGFRPINLLSTSLDQVISQSMAERINKLEPIWTNLIQSIKKILLIVTPLFILAFFLSPLVLRYFLGERWEQSALYIQIMIPWLIISLFTASLSSIPPIFGKQRIALIIEIIYIVARLISLIIGIYIQNFVWAIILFSFVSAVVLMAQLTWYLLLVKKYEQSLKTI</sequence>
<evidence type="ECO:0000256" key="3">
    <source>
        <dbReference type="ARBA" id="ARBA00022692"/>
    </source>
</evidence>
<feature type="transmembrane region" description="Helical" evidence="6">
    <location>
        <begin position="357"/>
        <end position="379"/>
    </location>
</feature>
<evidence type="ECO:0000313" key="7">
    <source>
        <dbReference type="EMBL" id="SHF15448.1"/>
    </source>
</evidence>
<protein>
    <submittedName>
        <fullName evidence="7">Membrane protein involved in the export of O-antigen and teichoic acid</fullName>
    </submittedName>
</protein>
<keyword evidence="5 6" id="KW-0472">Membrane</keyword>
<reference evidence="7 8" key="1">
    <citation type="submission" date="2016-11" db="EMBL/GenBank/DDBJ databases">
        <authorList>
            <person name="Jaros S."/>
            <person name="Januszkiewicz K."/>
            <person name="Wedrychowicz H."/>
        </authorList>
    </citation>
    <scope>NUCLEOTIDE SEQUENCE [LARGE SCALE GENOMIC DNA]</scope>
    <source>
        <strain evidence="7 8">DSM 26991</strain>
    </source>
</reference>
<evidence type="ECO:0000256" key="6">
    <source>
        <dbReference type="SAM" id="Phobius"/>
    </source>
</evidence>
<accession>A0A1M4ZBW0</accession>
<comment type="subcellular location">
    <subcellularLocation>
        <location evidence="1">Cell membrane</location>
        <topology evidence="1">Multi-pass membrane protein</topology>
    </subcellularLocation>
</comment>
<dbReference type="InterPro" id="IPR050833">
    <property type="entry name" value="Poly_Biosynth_Transport"/>
</dbReference>
<keyword evidence="8" id="KW-1185">Reference proteome</keyword>
<dbReference type="AlphaFoldDB" id="A0A1M4ZBW0"/>
<gene>
    <name evidence="7" type="ORF">SAMN05444405_105227</name>
</gene>
<keyword evidence="2" id="KW-1003">Cell membrane</keyword>
<evidence type="ECO:0000256" key="4">
    <source>
        <dbReference type="ARBA" id="ARBA00022989"/>
    </source>
</evidence>
<name>A0A1M4ZBW0_9BACE</name>
<organism evidence="7 8">
    <name type="scientific">Bacteroides luti</name>
    <dbReference type="NCBI Taxonomy" id="1297750"/>
    <lineage>
        <taxon>Bacteria</taxon>
        <taxon>Pseudomonadati</taxon>
        <taxon>Bacteroidota</taxon>
        <taxon>Bacteroidia</taxon>
        <taxon>Bacteroidales</taxon>
        <taxon>Bacteroidaceae</taxon>
        <taxon>Bacteroides</taxon>
    </lineage>
</organism>
<dbReference type="PANTHER" id="PTHR30250:SF28">
    <property type="entry name" value="POLYSACCHARIDE BIOSYNTHESIS PROTEIN"/>
    <property type="match status" value="1"/>
</dbReference>
<dbReference type="RefSeq" id="WP_073400499.1">
    <property type="nucleotide sequence ID" value="NZ_FQTV01000005.1"/>
</dbReference>
<evidence type="ECO:0000256" key="2">
    <source>
        <dbReference type="ARBA" id="ARBA00022475"/>
    </source>
</evidence>
<dbReference type="STRING" id="1297750.SAMN05444405_105227"/>
<feature type="transmembrane region" description="Helical" evidence="6">
    <location>
        <begin position="233"/>
        <end position="256"/>
    </location>
</feature>
<dbReference type="Proteomes" id="UP000184509">
    <property type="component" value="Unassembled WGS sequence"/>
</dbReference>
<feature type="transmembrane region" description="Helical" evidence="6">
    <location>
        <begin position="113"/>
        <end position="134"/>
    </location>
</feature>
<keyword evidence="3 6" id="KW-0812">Transmembrane</keyword>
<evidence type="ECO:0000256" key="5">
    <source>
        <dbReference type="ARBA" id="ARBA00023136"/>
    </source>
</evidence>
<keyword evidence="4 6" id="KW-1133">Transmembrane helix</keyword>